<reference evidence="1" key="1">
    <citation type="submission" date="2020-11" db="EMBL/GenBank/DDBJ databases">
        <title>Genome seq and assembly of Sphingosinicella sp.</title>
        <authorList>
            <person name="Chhetri G."/>
        </authorList>
    </citation>
    <scope>NUCLEOTIDE SEQUENCE [LARGE SCALE GENOMIC DNA]</scope>
    <source>
        <strain evidence="1">UDD2</strain>
    </source>
</reference>
<evidence type="ECO:0000313" key="1">
    <source>
        <dbReference type="EMBL" id="QPQ55573.1"/>
    </source>
</evidence>
<evidence type="ECO:0000313" key="2">
    <source>
        <dbReference type="Proteomes" id="UP000594873"/>
    </source>
</evidence>
<gene>
    <name evidence="1" type="ORF">IC614_02935</name>
</gene>
<sequence length="114" mass="12645">MRSRIFILSGVSAILAPREDQMRVLSLVAAAVLASACEGDTRPDQWDAYVYSDRADMTKVETIRGFKTFEHCQIAAIDRLRSMPDPDAGDYECGYKCGTVAEYGGLNVCEETRK</sequence>
<organism evidence="1 2">
    <name type="scientific">Allosphingosinicella flava</name>
    <dbReference type="NCBI Taxonomy" id="2771430"/>
    <lineage>
        <taxon>Bacteria</taxon>
        <taxon>Pseudomonadati</taxon>
        <taxon>Pseudomonadota</taxon>
        <taxon>Alphaproteobacteria</taxon>
        <taxon>Sphingomonadales</taxon>
        <taxon>Sphingomonadaceae</taxon>
        <taxon>Allosphingosinicella</taxon>
    </lineage>
</organism>
<dbReference type="Proteomes" id="UP000594873">
    <property type="component" value="Chromosome"/>
</dbReference>
<name>A0A7T2GKJ9_9SPHN</name>
<proteinExistence type="predicted"/>
<accession>A0A7T2GKJ9</accession>
<dbReference type="KEGG" id="sflv:IC614_02935"/>
<protein>
    <submittedName>
        <fullName evidence="1">Uncharacterized protein</fullName>
    </submittedName>
</protein>
<dbReference type="AlphaFoldDB" id="A0A7T2GKJ9"/>
<keyword evidence="2" id="KW-1185">Reference proteome</keyword>
<dbReference type="RefSeq" id="WP_200972245.1">
    <property type="nucleotide sequence ID" value="NZ_CP065592.1"/>
</dbReference>
<dbReference type="EMBL" id="CP065592">
    <property type="protein sequence ID" value="QPQ55573.1"/>
    <property type="molecule type" value="Genomic_DNA"/>
</dbReference>